<evidence type="ECO:0000256" key="1">
    <source>
        <dbReference type="SAM" id="MobiDB-lite"/>
    </source>
</evidence>
<feature type="compositionally biased region" description="Basic and acidic residues" evidence="1">
    <location>
        <begin position="27"/>
        <end position="36"/>
    </location>
</feature>
<organism evidence="3 7">
    <name type="scientific">Algibacter lectus</name>
    <dbReference type="NCBI Taxonomy" id="221126"/>
    <lineage>
        <taxon>Bacteria</taxon>
        <taxon>Pseudomonadati</taxon>
        <taxon>Bacteroidota</taxon>
        <taxon>Flavobacteriia</taxon>
        <taxon>Flavobacteriales</taxon>
        <taxon>Flavobacteriaceae</taxon>
        <taxon>Algibacter</taxon>
    </lineage>
</organism>
<accession>A0A4R8MJ27</accession>
<evidence type="ECO:0000313" key="6">
    <source>
        <dbReference type="Proteomes" id="UP000029643"/>
    </source>
</evidence>
<accession>A0A090W1W9</accession>
<dbReference type="AlphaFoldDB" id="A0A090W1W9"/>
<evidence type="ECO:0000313" key="8">
    <source>
        <dbReference type="Proteomes" id="UP000294824"/>
    </source>
</evidence>
<feature type="compositionally biased region" description="Acidic residues" evidence="1">
    <location>
        <begin position="37"/>
        <end position="63"/>
    </location>
</feature>
<evidence type="ECO:0000313" key="4">
    <source>
        <dbReference type="EMBL" id="GAL80405.1"/>
    </source>
</evidence>
<reference evidence="6 7" key="1">
    <citation type="journal article" date="2014" name="Genome Announc.">
        <title>Draft Genome Sequences of Marine Flavobacterium Algibacter lectus Strains SS8 and NR4.</title>
        <authorList>
            <person name="Takatani N."/>
            <person name="Nakanishi M."/>
            <person name="Meirelles P."/>
            <person name="Mino S."/>
            <person name="Suda W."/>
            <person name="Oshima K."/>
            <person name="Hattori M."/>
            <person name="Ohkuma M."/>
            <person name="Hosokawa M."/>
            <person name="Miyashita K."/>
            <person name="Thompson F.L."/>
            <person name="Niwa A."/>
            <person name="Sawabe T."/>
            <person name="Sawabe T."/>
        </authorList>
    </citation>
    <scope>NUCLEOTIDE SEQUENCE [LARGE SCALE GENOMIC DNA]</scope>
    <source>
        <strain evidence="4">JCM 19274</strain>
        <strain evidence="3 7">JCM 19300</strain>
        <strain evidence="6">JCM19274</strain>
    </source>
</reference>
<dbReference type="EMBL" id="BBNU01000010">
    <property type="protein sequence ID" value="GAL80405.1"/>
    <property type="molecule type" value="Genomic_DNA"/>
</dbReference>
<dbReference type="Proteomes" id="UP000029644">
    <property type="component" value="Unassembled WGS sequence"/>
</dbReference>
<evidence type="ECO:0000313" key="7">
    <source>
        <dbReference type="Proteomes" id="UP000029644"/>
    </source>
</evidence>
<protein>
    <submittedName>
        <fullName evidence="3">Uncharacterized protein</fullName>
    </submittedName>
</protein>
<feature type="signal peptide" evidence="2">
    <location>
        <begin position="1"/>
        <end position="25"/>
    </location>
</feature>
<dbReference type="Proteomes" id="UP000294824">
    <property type="component" value="Unassembled WGS sequence"/>
</dbReference>
<dbReference type="STRING" id="221126.SAMN04489722_10162"/>
<keyword evidence="8" id="KW-1185">Reference proteome</keyword>
<proteinExistence type="predicted"/>
<sequence length="63" mass="7072">MKKSFLFLAYALLFTISISSFTSCRDEKSTSEKVEETIDDAGDNIEEGVEEIEDEIDDATDDN</sequence>
<evidence type="ECO:0000256" key="2">
    <source>
        <dbReference type="SAM" id="SignalP"/>
    </source>
</evidence>
<dbReference type="RefSeq" id="WP_042498647.1">
    <property type="nucleotide sequence ID" value="NZ_BBNQ01000003.1"/>
</dbReference>
<feature type="chain" id="PRO_5010408383" evidence="2">
    <location>
        <begin position="26"/>
        <end position="63"/>
    </location>
</feature>
<reference evidence="5 8" key="2">
    <citation type="submission" date="2019-03" db="EMBL/GenBank/DDBJ databases">
        <title>Genomic Encyclopedia of Type Strains, Phase III (KMG-III): the genomes of soil and plant-associated and newly described type strains.</title>
        <authorList>
            <person name="Whitman W."/>
        </authorList>
    </citation>
    <scope>NUCLEOTIDE SEQUENCE [LARGE SCALE GENOMIC DNA]</scope>
    <source>
        <strain evidence="5 8">CECT 8301</strain>
    </source>
</reference>
<dbReference type="PROSITE" id="PS51257">
    <property type="entry name" value="PROKAR_LIPOPROTEIN"/>
    <property type="match status" value="1"/>
</dbReference>
<dbReference type="EMBL" id="SORL01000007">
    <property type="protein sequence ID" value="TDY63986.1"/>
    <property type="molecule type" value="Genomic_DNA"/>
</dbReference>
<dbReference type="Proteomes" id="UP000029643">
    <property type="component" value="Unassembled WGS sequence"/>
</dbReference>
<evidence type="ECO:0000313" key="5">
    <source>
        <dbReference type="EMBL" id="TDY63986.1"/>
    </source>
</evidence>
<dbReference type="EMBL" id="BBNQ01000003">
    <property type="protein sequence ID" value="GAL61512.1"/>
    <property type="molecule type" value="Genomic_DNA"/>
</dbReference>
<keyword evidence="2" id="KW-0732">Signal</keyword>
<evidence type="ECO:0000313" key="3">
    <source>
        <dbReference type="EMBL" id="GAL61512.1"/>
    </source>
</evidence>
<gene>
    <name evidence="5" type="ORF">DFQ06_0885</name>
    <name evidence="4" type="ORF">JCM19274_695</name>
    <name evidence="3" type="ORF">JCM19300_1335</name>
</gene>
<dbReference type="OrthoDB" id="1179875at2"/>
<comment type="caution">
    <text evidence="3">The sequence shown here is derived from an EMBL/GenBank/DDBJ whole genome shotgun (WGS) entry which is preliminary data.</text>
</comment>
<feature type="region of interest" description="Disordered" evidence="1">
    <location>
        <begin position="27"/>
        <end position="63"/>
    </location>
</feature>
<name>A0A090W1W9_9FLAO</name>